<gene>
    <name evidence="1" type="ORF">NCTC10124_00071</name>
</gene>
<organism evidence="1 2">
    <name type="scientific">Mycoplasmopsis synoviae</name>
    <name type="common">Mycoplasma synoviae</name>
    <dbReference type="NCBI Taxonomy" id="2109"/>
    <lineage>
        <taxon>Bacteria</taxon>
        <taxon>Bacillati</taxon>
        <taxon>Mycoplasmatota</taxon>
        <taxon>Mycoplasmoidales</taxon>
        <taxon>Metamycoplasmataceae</taxon>
        <taxon>Mycoplasmopsis</taxon>
    </lineage>
</organism>
<dbReference type="Proteomes" id="UP000259328">
    <property type="component" value="Chromosome"/>
</dbReference>
<feature type="non-terminal residue" evidence="1">
    <location>
        <position position="36"/>
    </location>
</feature>
<name>A0A3B0PG28_MYCSY</name>
<accession>A0A3B0PG28</accession>
<evidence type="ECO:0000313" key="1">
    <source>
        <dbReference type="EMBL" id="SYV92354.1"/>
    </source>
</evidence>
<protein>
    <submittedName>
        <fullName evidence="1">Uncharacterized protein</fullName>
    </submittedName>
</protein>
<evidence type="ECO:0000313" key="2">
    <source>
        <dbReference type="Proteomes" id="UP000259328"/>
    </source>
</evidence>
<dbReference type="AlphaFoldDB" id="A0A3B0PG28"/>
<proteinExistence type="predicted"/>
<reference evidence="2" key="1">
    <citation type="submission" date="2018-06" db="EMBL/GenBank/DDBJ databases">
        <authorList>
            <consortium name="Pathogen Informatics"/>
        </authorList>
    </citation>
    <scope>NUCLEOTIDE SEQUENCE [LARGE SCALE GENOMIC DNA]</scope>
    <source>
        <strain evidence="2">NCTC10124</strain>
    </source>
</reference>
<dbReference type="EMBL" id="LS991953">
    <property type="protein sequence ID" value="SYV92354.1"/>
    <property type="molecule type" value="Genomic_DNA"/>
</dbReference>
<sequence>MLFVSYVLGIHYGADFNFYLEKDITVEYAKSVNFLW</sequence>